<protein>
    <submittedName>
        <fullName evidence="4">PKD domain-containing protein</fullName>
    </submittedName>
</protein>
<evidence type="ECO:0000256" key="1">
    <source>
        <dbReference type="SAM" id="SignalP"/>
    </source>
</evidence>
<dbReference type="OrthoDB" id="7794186at2"/>
<dbReference type="InterPro" id="IPR000601">
    <property type="entry name" value="PKD_dom"/>
</dbReference>
<evidence type="ECO:0000259" key="3">
    <source>
        <dbReference type="PROSITE" id="PS50835"/>
    </source>
</evidence>
<accession>A0A372NVW0</accession>
<feature type="domain" description="PKD" evidence="2">
    <location>
        <begin position="1012"/>
        <end position="1044"/>
    </location>
</feature>
<dbReference type="EMBL" id="QWDC01000001">
    <property type="protein sequence ID" value="RFZ94273.1"/>
    <property type="molecule type" value="Genomic_DNA"/>
</dbReference>
<dbReference type="PROSITE" id="PS50835">
    <property type="entry name" value="IG_LIKE"/>
    <property type="match status" value="1"/>
</dbReference>
<keyword evidence="5" id="KW-1185">Reference proteome</keyword>
<dbReference type="InterPro" id="IPR045828">
    <property type="entry name" value="PKD_Bacteroidetes"/>
</dbReference>
<evidence type="ECO:0000313" key="5">
    <source>
        <dbReference type="Proteomes" id="UP000264217"/>
    </source>
</evidence>
<dbReference type="InterPro" id="IPR035986">
    <property type="entry name" value="PKD_dom_sf"/>
</dbReference>
<dbReference type="Pfam" id="PF13585">
    <property type="entry name" value="CHU_C"/>
    <property type="match status" value="1"/>
</dbReference>
<dbReference type="Pfam" id="PF19406">
    <property type="entry name" value="PKD_5"/>
    <property type="match status" value="1"/>
</dbReference>
<dbReference type="InterPro" id="IPR013783">
    <property type="entry name" value="Ig-like_fold"/>
</dbReference>
<dbReference type="SUPFAM" id="SSF49299">
    <property type="entry name" value="PKD domain"/>
    <property type="match status" value="4"/>
</dbReference>
<dbReference type="PROSITE" id="PS50093">
    <property type="entry name" value="PKD"/>
    <property type="match status" value="3"/>
</dbReference>
<gene>
    <name evidence="4" type="ORF">D0C36_01575</name>
</gene>
<keyword evidence="1" id="KW-0732">Signal</keyword>
<feature type="domain" description="PKD" evidence="2">
    <location>
        <begin position="551"/>
        <end position="626"/>
    </location>
</feature>
<name>A0A372NVW0_9SPHI</name>
<dbReference type="Gene3D" id="2.60.40.10">
    <property type="entry name" value="Immunoglobulins"/>
    <property type="match status" value="7"/>
</dbReference>
<organism evidence="4 5">
    <name type="scientific">Mucilaginibacter conchicola</name>
    <dbReference type="NCBI Taxonomy" id="2303333"/>
    <lineage>
        <taxon>Bacteria</taxon>
        <taxon>Pseudomonadati</taxon>
        <taxon>Bacteroidota</taxon>
        <taxon>Sphingobacteriia</taxon>
        <taxon>Sphingobacteriales</taxon>
        <taxon>Sphingobacteriaceae</taxon>
        <taxon>Mucilaginibacter</taxon>
    </lineage>
</organism>
<evidence type="ECO:0000313" key="4">
    <source>
        <dbReference type="EMBL" id="RFZ94273.1"/>
    </source>
</evidence>
<feature type="chain" id="PRO_5016828806" evidence="1">
    <location>
        <begin position="25"/>
        <end position="1464"/>
    </location>
</feature>
<comment type="caution">
    <text evidence="4">The sequence shown here is derived from an EMBL/GenBank/DDBJ whole genome shotgun (WGS) entry which is preliminary data.</text>
</comment>
<reference evidence="4 5" key="1">
    <citation type="submission" date="2018-08" db="EMBL/GenBank/DDBJ databases">
        <title>Mucilaginibacter sp. MYSH2.</title>
        <authorList>
            <person name="Seo T."/>
        </authorList>
    </citation>
    <scope>NUCLEOTIDE SEQUENCE [LARGE SCALE GENOMIC DNA]</scope>
    <source>
        <strain evidence="4 5">MYSH2</strain>
    </source>
</reference>
<dbReference type="Pfam" id="PF00801">
    <property type="entry name" value="PKD"/>
    <property type="match status" value="1"/>
</dbReference>
<evidence type="ECO:0000259" key="2">
    <source>
        <dbReference type="PROSITE" id="PS50093"/>
    </source>
</evidence>
<feature type="domain" description="Ig-like" evidence="3">
    <location>
        <begin position="523"/>
        <end position="625"/>
    </location>
</feature>
<dbReference type="InterPro" id="IPR007110">
    <property type="entry name" value="Ig-like_dom"/>
</dbReference>
<proteinExistence type="predicted"/>
<dbReference type="InterPro" id="IPR022409">
    <property type="entry name" value="PKD/Chitinase_dom"/>
</dbReference>
<feature type="domain" description="PKD" evidence="2">
    <location>
        <begin position="1298"/>
        <end position="1343"/>
    </location>
</feature>
<dbReference type="SMART" id="SM00089">
    <property type="entry name" value="PKD"/>
    <property type="match status" value="5"/>
</dbReference>
<sequence length="1464" mass="153531">MGKIFTKGLFLLFFFLLITRVTTAQTITIGAVDAGPYGQGSTIAVPVTIDNTSGCITASTNTFRLYLSDASGSFASQVQIGSYAGFYATFVNGIIPSGTPAGTGYRVRVVSTNPSVTSSTSAAFTINNAGGVIAATSSQTIGSNTEVFGSCVGNGNSTPFAFIDISTTGSTTTGTFINELNHAVEANNQPLPYTFDAKLSNYTVIVKATKGGIVGTKAYTLINNVVFRNLGGSGDNIYCLGAGSTATFTITIDNGALNGIRYNYPGLTYRVNWGDGTSNVYTYCQLAAANGAITHAYTRSSCGNQIDNQNNVFKVDVTPINPYCSSNVSPSSAYAKILTPPTNRFTFPAAACTNNAVRFDNISDPGQDPNSSAGLCENQNAQYTWLVDGVPVAVNRTLNQPLIHTFTTHGTHTVTLRLQNNTGLCTAVDVSHDICVQDAPTIAFTLPTTICLSSGTVTPQNNSVVDETCNTSTTYNWVRVAGPASGVTYNASLKTPTFTFNQIGVYQFRLDIATISCGTIQGPTKTILVNNTPVADLSPNTTICTVNAPISFDPNAAETKTNFDGTAQSDATTYTWELNNGATFATGSNSHTQYPQIIFPTTGVYTVKVTHQNNCGTNTDTQQITIANGPTVTATAPSPICEGSVANLTGSPGVGGIVTAVRWTSPTGTALNFANANAPVTTYTPTAADIAAGQVVLTYTTTTSLGGACGTVAKNVTVLITRKATITSVANPTICTGANLAYTITSPTATSYNWTAALTSGTATGFSTTGTTSTINDVITNTGTANAVVTYTITPNTGTCPGNVFTLTVTILPNAVGGTTAGATTVCQGSNTGQVTLSDSYGSIVWQQSTNGGTSWVNVMPLQGGSTLIYNNITQTTLYRAAVTSGNCSMVFSTPTTITVNPQTPTANAGADPNPICNQSVYTLQGNNPGTFTGAWTQVAGPAANIVNSAAYNSQVTGLAAGNSYTFRWTIKGLPPCANSFDEVTIAVKADVIANFTMDNTQVCGATPIQFTNTSTPLVAGTQYLWNFGDGTPTSTDVNPSHTYIPNADGTTATYIVSLSIQGNCNPRGPVIKQITVSGAQPNPAILVNNKVACGTLTLSVQNLTAGNNISYEYHLVDASGTDLTTPILKTNNDKSNADFPPVQVTQSTSWFVYMDAVNSCGASGRSPQTQISVSPSGPQSNMQFKDNITSVCVGSPVVFRNLSSGGETYTYTIYDENRAQLTSIKTSNTNDINYPFATAGNYFVSVRAANTGCGDGPESDLLPITVYPLPEPSFTYTVDVNNKVTFVNTTPAAGTIPAAALTYTWKFGDGSVNETAITPLPHQYNYENSPYTVTLTAATPSGCSKDFTRKIEIKFTGELFLPNAFQPASSTSELRAFKAKGQKLKEWRLQIFNNWGQLIWQTSALTGDGSPADGWDGTYNGQPVPQGVYVWQATAKFINGAEWKGNSLNGSLPKRTGVIHLIR</sequence>
<dbReference type="RefSeq" id="WP_117389838.1">
    <property type="nucleotide sequence ID" value="NZ_QWDC01000001.1"/>
</dbReference>
<dbReference type="Proteomes" id="UP000264217">
    <property type="component" value="Unassembled WGS sequence"/>
</dbReference>
<dbReference type="Pfam" id="PF18911">
    <property type="entry name" value="PKD_4"/>
    <property type="match status" value="2"/>
</dbReference>
<feature type="signal peptide" evidence="1">
    <location>
        <begin position="1"/>
        <end position="24"/>
    </location>
</feature>